<evidence type="ECO:0000313" key="1">
    <source>
        <dbReference type="EMBL" id="PHT86473.1"/>
    </source>
</evidence>
<dbReference type="EMBL" id="AYRZ02000003">
    <property type="protein sequence ID" value="PHT86473.1"/>
    <property type="molecule type" value="Genomic_DNA"/>
</dbReference>
<accession>A0A2G2ZWV7</accession>
<protein>
    <submittedName>
        <fullName evidence="1">Uncharacterized protein</fullName>
    </submittedName>
</protein>
<dbReference type="InterPro" id="IPR050823">
    <property type="entry name" value="Plant_Ser_Thr_Prot_Kinase"/>
</dbReference>
<evidence type="ECO:0000313" key="2">
    <source>
        <dbReference type="Proteomes" id="UP000222542"/>
    </source>
</evidence>
<dbReference type="PANTHER" id="PTHR45621">
    <property type="entry name" value="OS01G0588500 PROTEIN-RELATED"/>
    <property type="match status" value="1"/>
</dbReference>
<reference evidence="1 2" key="1">
    <citation type="journal article" date="2014" name="Nat. Genet.">
        <title>Genome sequence of the hot pepper provides insights into the evolution of pungency in Capsicum species.</title>
        <authorList>
            <person name="Kim S."/>
            <person name="Park M."/>
            <person name="Yeom S.I."/>
            <person name="Kim Y.M."/>
            <person name="Lee J.M."/>
            <person name="Lee H.A."/>
            <person name="Seo E."/>
            <person name="Choi J."/>
            <person name="Cheong K."/>
            <person name="Kim K.T."/>
            <person name="Jung K."/>
            <person name="Lee G.W."/>
            <person name="Oh S.K."/>
            <person name="Bae C."/>
            <person name="Kim S.B."/>
            <person name="Lee H.Y."/>
            <person name="Kim S.Y."/>
            <person name="Kim M.S."/>
            <person name="Kang B.C."/>
            <person name="Jo Y.D."/>
            <person name="Yang H.B."/>
            <person name="Jeong H.J."/>
            <person name="Kang W.H."/>
            <person name="Kwon J.K."/>
            <person name="Shin C."/>
            <person name="Lim J.Y."/>
            <person name="Park J.H."/>
            <person name="Huh J.H."/>
            <person name="Kim J.S."/>
            <person name="Kim B.D."/>
            <person name="Cohen O."/>
            <person name="Paran I."/>
            <person name="Suh M.C."/>
            <person name="Lee S.B."/>
            <person name="Kim Y.K."/>
            <person name="Shin Y."/>
            <person name="Noh S.J."/>
            <person name="Park J."/>
            <person name="Seo Y.S."/>
            <person name="Kwon S.Y."/>
            <person name="Kim H.A."/>
            <person name="Park J.M."/>
            <person name="Kim H.J."/>
            <person name="Choi S.B."/>
            <person name="Bosland P.W."/>
            <person name="Reeves G."/>
            <person name="Jo S.H."/>
            <person name="Lee B.W."/>
            <person name="Cho H.T."/>
            <person name="Choi H.S."/>
            <person name="Lee M.S."/>
            <person name="Yu Y."/>
            <person name="Do Choi Y."/>
            <person name="Park B.S."/>
            <person name="van Deynze A."/>
            <person name="Ashrafi H."/>
            <person name="Hill T."/>
            <person name="Kim W.T."/>
            <person name="Pai H.S."/>
            <person name="Ahn H.K."/>
            <person name="Yeam I."/>
            <person name="Giovannoni J.J."/>
            <person name="Rose J.K."/>
            <person name="Sorensen I."/>
            <person name="Lee S.J."/>
            <person name="Kim R.W."/>
            <person name="Choi I.Y."/>
            <person name="Choi B.S."/>
            <person name="Lim J.S."/>
            <person name="Lee Y.H."/>
            <person name="Choi D."/>
        </authorList>
    </citation>
    <scope>NUCLEOTIDE SEQUENCE [LARGE SCALE GENOMIC DNA]</scope>
    <source>
        <strain evidence="2">cv. CM334</strain>
    </source>
</reference>
<dbReference type="STRING" id="4072.A0A2G2ZWV7"/>
<proteinExistence type="predicted"/>
<sequence length="68" mass="7778">MCATLTWLRRMKVALDADFNVKIYNFRLAKYGPTRDQTEASTRVTDTYGYVVTEYVMTGSKESLALSE</sequence>
<gene>
    <name evidence="1" type="ORF">T459_08579</name>
</gene>
<dbReference type="Proteomes" id="UP000222542">
    <property type="component" value="Unassembled WGS sequence"/>
</dbReference>
<name>A0A2G2ZWV7_CAPAN</name>
<dbReference type="Gramene" id="PHT86473">
    <property type="protein sequence ID" value="PHT86473"/>
    <property type="gene ID" value="T459_08579"/>
</dbReference>
<reference evidence="1 2" key="2">
    <citation type="journal article" date="2017" name="Genome Biol.">
        <title>New reference genome sequences of hot pepper reveal the massive evolution of plant disease-resistance genes by retroduplication.</title>
        <authorList>
            <person name="Kim S."/>
            <person name="Park J."/>
            <person name="Yeom S.I."/>
            <person name="Kim Y.M."/>
            <person name="Seo E."/>
            <person name="Kim K.T."/>
            <person name="Kim M.S."/>
            <person name="Lee J.M."/>
            <person name="Cheong K."/>
            <person name="Shin H.S."/>
            <person name="Kim S.B."/>
            <person name="Han K."/>
            <person name="Lee J."/>
            <person name="Park M."/>
            <person name="Lee H.A."/>
            <person name="Lee H.Y."/>
            <person name="Lee Y."/>
            <person name="Oh S."/>
            <person name="Lee J.H."/>
            <person name="Choi E."/>
            <person name="Choi E."/>
            <person name="Lee S.E."/>
            <person name="Jeon J."/>
            <person name="Kim H."/>
            <person name="Choi G."/>
            <person name="Song H."/>
            <person name="Lee J."/>
            <person name="Lee S.C."/>
            <person name="Kwon J.K."/>
            <person name="Lee H.Y."/>
            <person name="Koo N."/>
            <person name="Hong Y."/>
            <person name="Kim R.W."/>
            <person name="Kang W.H."/>
            <person name="Huh J.H."/>
            <person name="Kang B.C."/>
            <person name="Yang T.J."/>
            <person name="Lee Y.H."/>
            <person name="Bennetzen J.L."/>
            <person name="Choi D."/>
        </authorList>
    </citation>
    <scope>NUCLEOTIDE SEQUENCE [LARGE SCALE GENOMIC DNA]</scope>
    <source>
        <strain evidence="2">cv. CM334</strain>
    </source>
</reference>
<dbReference type="AlphaFoldDB" id="A0A2G2ZWV7"/>
<organism evidence="1 2">
    <name type="scientific">Capsicum annuum</name>
    <name type="common">Capsicum pepper</name>
    <dbReference type="NCBI Taxonomy" id="4072"/>
    <lineage>
        <taxon>Eukaryota</taxon>
        <taxon>Viridiplantae</taxon>
        <taxon>Streptophyta</taxon>
        <taxon>Embryophyta</taxon>
        <taxon>Tracheophyta</taxon>
        <taxon>Spermatophyta</taxon>
        <taxon>Magnoliopsida</taxon>
        <taxon>eudicotyledons</taxon>
        <taxon>Gunneridae</taxon>
        <taxon>Pentapetalae</taxon>
        <taxon>asterids</taxon>
        <taxon>lamiids</taxon>
        <taxon>Solanales</taxon>
        <taxon>Solanaceae</taxon>
        <taxon>Solanoideae</taxon>
        <taxon>Capsiceae</taxon>
        <taxon>Capsicum</taxon>
    </lineage>
</organism>
<comment type="caution">
    <text evidence="1">The sequence shown here is derived from an EMBL/GenBank/DDBJ whole genome shotgun (WGS) entry which is preliminary data.</text>
</comment>
<keyword evidence="2" id="KW-1185">Reference proteome</keyword>